<dbReference type="PANTHER" id="PTHR34196:SF2">
    <property type="entry name" value="OS02G0697700 PROTEIN"/>
    <property type="match status" value="1"/>
</dbReference>
<sequence length="66" mass="7082">MPQNADVVDAAIATVHGIEVAVEFKPVECPTEPLDNDRPIQCPLPEPSILNVIFQGWKDLEGASVG</sequence>
<dbReference type="Proteomes" id="UP000593561">
    <property type="component" value="Unassembled WGS sequence"/>
</dbReference>
<protein>
    <submittedName>
        <fullName evidence="1">Uncharacterized protein</fullName>
    </submittedName>
</protein>
<evidence type="ECO:0000313" key="1">
    <source>
        <dbReference type="EMBL" id="MBA0616858.1"/>
    </source>
</evidence>
<dbReference type="PANTHER" id="PTHR34196">
    <property type="entry name" value="OS02G0697700 PROTEIN"/>
    <property type="match status" value="1"/>
</dbReference>
<dbReference type="AlphaFoldDB" id="A0A7J8RSL8"/>
<reference evidence="1 2" key="1">
    <citation type="journal article" date="2019" name="Genome Biol. Evol.">
        <title>Insights into the evolution of the New World diploid cottons (Gossypium, subgenus Houzingenia) based on genome sequencing.</title>
        <authorList>
            <person name="Grover C.E."/>
            <person name="Arick M.A. 2nd"/>
            <person name="Thrash A."/>
            <person name="Conover J.L."/>
            <person name="Sanders W.S."/>
            <person name="Peterson D.G."/>
            <person name="Frelichowski J.E."/>
            <person name="Scheffler J.A."/>
            <person name="Scheffler B.E."/>
            <person name="Wendel J.F."/>
        </authorList>
    </citation>
    <scope>NUCLEOTIDE SEQUENCE [LARGE SCALE GENOMIC DNA]</scope>
    <source>
        <strain evidence="1">27</strain>
        <tissue evidence="1">Leaf</tissue>
    </source>
</reference>
<keyword evidence="2" id="KW-1185">Reference proteome</keyword>
<dbReference type="EMBL" id="JABFAC010000007">
    <property type="protein sequence ID" value="MBA0616858.1"/>
    <property type="molecule type" value="Genomic_DNA"/>
</dbReference>
<comment type="caution">
    <text evidence="1">The sequence shown here is derived from an EMBL/GenBank/DDBJ whole genome shotgun (WGS) entry which is preliminary data.</text>
</comment>
<organism evidence="1 2">
    <name type="scientific">Gossypium davidsonii</name>
    <name type="common">Davidson's cotton</name>
    <name type="synonym">Gossypium klotzschianum subsp. davidsonii</name>
    <dbReference type="NCBI Taxonomy" id="34287"/>
    <lineage>
        <taxon>Eukaryota</taxon>
        <taxon>Viridiplantae</taxon>
        <taxon>Streptophyta</taxon>
        <taxon>Embryophyta</taxon>
        <taxon>Tracheophyta</taxon>
        <taxon>Spermatophyta</taxon>
        <taxon>Magnoliopsida</taxon>
        <taxon>eudicotyledons</taxon>
        <taxon>Gunneridae</taxon>
        <taxon>Pentapetalae</taxon>
        <taxon>rosids</taxon>
        <taxon>malvids</taxon>
        <taxon>Malvales</taxon>
        <taxon>Malvaceae</taxon>
        <taxon>Malvoideae</taxon>
        <taxon>Gossypium</taxon>
    </lineage>
</organism>
<proteinExistence type="predicted"/>
<evidence type="ECO:0000313" key="2">
    <source>
        <dbReference type="Proteomes" id="UP000593561"/>
    </source>
</evidence>
<accession>A0A7J8RSL8</accession>
<name>A0A7J8RSL8_GOSDV</name>
<gene>
    <name evidence="1" type="ORF">Godav_026347</name>
</gene>